<evidence type="ECO:0000256" key="2">
    <source>
        <dbReference type="ARBA" id="ARBA00022801"/>
    </source>
</evidence>
<evidence type="ECO:0000313" key="5">
    <source>
        <dbReference type="Proteomes" id="UP000321080"/>
    </source>
</evidence>
<dbReference type="Pfam" id="PF20434">
    <property type="entry name" value="BD-FAE"/>
    <property type="match status" value="1"/>
</dbReference>
<protein>
    <submittedName>
        <fullName evidence="4">Alpha/beta hydrolase fold domain-containing protein</fullName>
    </submittedName>
</protein>
<dbReference type="EMBL" id="VRKQ01000008">
    <property type="protein sequence ID" value="TXG39050.1"/>
    <property type="molecule type" value="Genomic_DNA"/>
</dbReference>
<dbReference type="SUPFAM" id="SSF53474">
    <property type="entry name" value="alpha/beta-Hydrolases"/>
    <property type="match status" value="1"/>
</dbReference>
<comment type="caution">
    <text evidence="4">The sequence shown here is derived from an EMBL/GenBank/DDBJ whole genome shotgun (WGS) entry which is preliminary data.</text>
</comment>
<evidence type="ECO:0000256" key="1">
    <source>
        <dbReference type="ARBA" id="ARBA00010515"/>
    </source>
</evidence>
<reference evidence="4 5" key="1">
    <citation type="submission" date="2019-08" db="EMBL/GenBank/DDBJ databases">
        <title>Seonamhaeicola sediminis sp. nov., isolated from marine sediment.</title>
        <authorList>
            <person name="Cao W.R."/>
        </authorList>
    </citation>
    <scope>NUCLEOTIDE SEQUENCE [LARGE SCALE GENOMIC DNA]</scope>
    <source>
        <strain evidence="4 5">1505</strain>
    </source>
</reference>
<accession>A0A5C7GL79</accession>
<dbReference type="InterPro" id="IPR049492">
    <property type="entry name" value="BD-FAE-like_dom"/>
</dbReference>
<dbReference type="PANTHER" id="PTHR48081">
    <property type="entry name" value="AB HYDROLASE SUPERFAMILY PROTEIN C4A8.06C"/>
    <property type="match status" value="1"/>
</dbReference>
<comment type="similarity">
    <text evidence="1">Belongs to the 'GDXG' lipolytic enzyme family.</text>
</comment>
<dbReference type="AlphaFoldDB" id="A0A5C7GL79"/>
<feature type="domain" description="BD-FAE-like" evidence="3">
    <location>
        <begin position="56"/>
        <end position="263"/>
    </location>
</feature>
<keyword evidence="2 4" id="KW-0378">Hydrolase</keyword>
<sequence length="311" mass="34587">MKITLRNIKLIVFLLLCCPLVILAQKSHEKEILDAFPNKETIIYKTVDEQELDMTIFYPDAKKITSKNPWMMHVHGGGWAGGSKYNVLKKAFLGTLKSLLDKGIICVTIEYRLARGKSNAYDALVDAKDAARFLLKNAKHFKLHKKKYGVWGGSAGGHLSLLTALGKDSDFLGNHKLTGIAPKFKCVVSYFPATSLVNKDLVPGSLFEKQSSYDRILGDSLSNKPVLAKLLSPTEQLNKKSPPVLLIHGDKDKVLPIINSTYMVEVAKEKRADVELLTIKNAAHSFHGENISPSIQELNDYATQFILTHLK</sequence>
<dbReference type="RefSeq" id="WP_147766529.1">
    <property type="nucleotide sequence ID" value="NZ_VRKQ01000008.1"/>
</dbReference>
<dbReference type="InterPro" id="IPR029058">
    <property type="entry name" value="AB_hydrolase_fold"/>
</dbReference>
<dbReference type="InterPro" id="IPR050300">
    <property type="entry name" value="GDXG_lipolytic_enzyme"/>
</dbReference>
<name>A0A5C7GL79_9FLAO</name>
<dbReference type="GO" id="GO:0004806">
    <property type="term" value="F:triacylglycerol lipase activity"/>
    <property type="evidence" value="ECO:0007669"/>
    <property type="project" value="TreeGrafter"/>
</dbReference>
<evidence type="ECO:0000313" key="4">
    <source>
        <dbReference type="EMBL" id="TXG39050.1"/>
    </source>
</evidence>
<evidence type="ECO:0000259" key="3">
    <source>
        <dbReference type="Pfam" id="PF20434"/>
    </source>
</evidence>
<dbReference type="Gene3D" id="3.40.50.1820">
    <property type="entry name" value="alpha/beta hydrolase"/>
    <property type="match status" value="1"/>
</dbReference>
<gene>
    <name evidence="4" type="ORF">FUA22_03985</name>
</gene>
<dbReference type="PANTHER" id="PTHR48081:SF30">
    <property type="entry name" value="ACETYL-HYDROLASE LIPR-RELATED"/>
    <property type="match status" value="1"/>
</dbReference>
<dbReference type="Proteomes" id="UP000321080">
    <property type="component" value="Unassembled WGS sequence"/>
</dbReference>
<organism evidence="4 5">
    <name type="scientific">Seonamhaeicola maritimus</name>
    <dbReference type="NCBI Taxonomy" id="2591822"/>
    <lineage>
        <taxon>Bacteria</taxon>
        <taxon>Pseudomonadati</taxon>
        <taxon>Bacteroidota</taxon>
        <taxon>Flavobacteriia</taxon>
        <taxon>Flavobacteriales</taxon>
        <taxon>Flavobacteriaceae</taxon>
    </lineage>
</organism>
<keyword evidence="5" id="KW-1185">Reference proteome</keyword>
<dbReference type="OrthoDB" id="9777975at2"/>
<proteinExistence type="inferred from homology"/>